<dbReference type="Proteomes" id="UP001595755">
    <property type="component" value="Unassembled WGS sequence"/>
</dbReference>
<reference evidence="4" key="1">
    <citation type="journal article" date="2019" name="Int. J. Syst. Evol. Microbiol.">
        <title>The Global Catalogue of Microorganisms (GCM) 10K type strain sequencing project: providing services to taxonomists for standard genome sequencing and annotation.</title>
        <authorList>
            <consortium name="The Broad Institute Genomics Platform"/>
            <consortium name="The Broad Institute Genome Sequencing Center for Infectious Disease"/>
            <person name="Wu L."/>
            <person name="Ma J."/>
        </authorList>
    </citation>
    <scope>NUCLEOTIDE SEQUENCE [LARGE SCALE GENOMIC DNA]</scope>
    <source>
        <strain evidence="4">CGMCC 4.1641</strain>
    </source>
</reference>
<keyword evidence="4" id="KW-1185">Reference proteome</keyword>
<keyword evidence="1" id="KW-0175">Coiled coil</keyword>
<protein>
    <recommendedName>
        <fullName evidence="5">Phage tail tape measure protein</fullName>
    </recommendedName>
</protein>
<evidence type="ECO:0000313" key="3">
    <source>
        <dbReference type="EMBL" id="MFC4304098.1"/>
    </source>
</evidence>
<sequence>MAQDLKILVAAQLDEKTTLQNLKSAIKKLEKHPTMQAVHLKLNVDHDLTGILQSVNASVIDVRHSFSTITAMNDELNQSLLDTTNQLRSITDEISLQTQAVVQRNLALQQNRNLSLNADVRSGGKDGASASDAFSNVVDDAVTNVGLAVSLSSIPTGAIASAATAGIAGILFTGLTMGIEYLIDEGEKKLQQEQVMIESRIKAARNWTYNEDSIRPLVKEYIDPNTGAERQLEIATELNKLMPELVSYVDEQGQAHLKNSRYLEQELNYAEKLEGLQKPQREKQTTDQFKSYVKEMESNERKLEKTRTEKDIGGYAVSAGIQSRFVKNSGFQQNQLDIQEADFVNKVENSKRLIREYIEQVSLETLKINDIDISGHLADELDTIAHSLDISNLDETQLKEKTDQLAAFFQTLSTAGEHNDLDLTGTFDQLYSLGAELGIGKSKVDDLIVSFYELSLEQRLGVSSAIDFENSQKMIRQTVQELEGGLKPLNQAFRDISQGKSLSAEAMKNLIVLYPQLSTHIKQTTDGWTIEEGVLKNLQKTENERIQKKLTDEKNAASETVNATKERITAYQAELKALQIYNGAKNGKKNPVKFDPYKPYGDFFPNYQDMLKPKSFLDNYNNPQNLEKNAESTVRDREIEAVKERIKQEEQNLKDDEKKRQSSVDALDAILKTMGDPSYGVSGAPKSSKGFTDAPKNIKDTTQAVINGINKEAKARAQLNDLTSSRVQELINEGKYAQGIEKTNTLISDQRKEIKLLEDANKRLQDMQKKSNKNPKYDKEKWLDNDGEETKVFIDLYNNSSKDTQEQLLKELAVWKLLSSAIQTNEEKLTEVGKALSETDNLLKDTKLKNTQLFLNKQNNTYKGYDDALATSQKTQKLFVEGSKEYREEEQKQLEILVQKKNFIESQIQWTNKRLSQGNLEKEQIKELNEYLEENKDRLLDVSIAQQELVDSWKKSVTDAAKNTMDVLEKYYDKQAKLAQDTLDKQLNSYRDLITQQKQLLREQSAAEDYDSQRGKLKNEAQEIQNRINELALDTSQEGNFKRVQAEKELAHKLEEIREMELDRTRELRDQNYDEMLKVKEKEVKSAKELVEKEWQDRLFADKTYSELREALLQNNADKMQNILETFSGNIQVYFDNIGKSIDMNLIDKMSLTDSFNAINTQINKIPNNPNSVFDPKNNDAIVLEQMKRNKELWHTDPKNRDTYYQDNQELGRSIGATFNSKTGIWTGRDGKPLNFHNGGVVGVEGSTTKSWLERLKTSLKQDEVFSILRKGEVVLDKPMRFIQDYTRHIVGSFAGASYPSMNGAVMPGHTYVTIQNLEVAGGQPGVDAFFAALERGKKTRR</sequence>
<feature type="region of interest" description="Disordered" evidence="2">
    <location>
        <begin position="675"/>
        <end position="696"/>
    </location>
</feature>
<evidence type="ECO:0000256" key="1">
    <source>
        <dbReference type="SAM" id="Coils"/>
    </source>
</evidence>
<proteinExistence type="predicted"/>
<accession>A0ABV8SB24</accession>
<evidence type="ECO:0000313" key="4">
    <source>
        <dbReference type="Proteomes" id="UP001595755"/>
    </source>
</evidence>
<dbReference type="EMBL" id="JBHSED010000018">
    <property type="protein sequence ID" value="MFC4304098.1"/>
    <property type="molecule type" value="Genomic_DNA"/>
</dbReference>
<evidence type="ECO:0000256" key="2">
    <source>
        <dbReference type="SAM" id="MobiDB-lite"/>
    </source>
</evidence>
<feature type="coiled-coil region" evidence="1">
    <location>
        <begin position="1007"/>
        <end position="1063"/>
    </location>
</feature>
<name>A0ABV8SB24_9BACL</name>
<feature type="coiled-coil region" evidence="1">
    <location>
        <begin position="887"/>
        <end position="942"/>
    </location>
</feature>
<evidence type="ECO:0008006" key="5">
    <source>
        <dbReference type="Google" id="ProtNLM"/>
    </source>
</evidence>
<dbReference type="RefSeq" id="WP_204604733.1">
    <property type="nucleotide sequence ID" value="NZ_JBHSED010000018.1"/>
</dbReference>
<organism evidence="3 4">
    <name type="scientific">Cohnella boryungensis</name>
    <dbReference type="NCBI Taxonomy" id="768479"/>
    <lineage>
        <taxon>Bacteria</taxon>
        <taxon>Bacillati</taxon>
        <taxon>Bacillota</taxon>
        <taxon>Bacilli</taxon>
        <taxon>Bacillales</taxon>
        <taxon>Paenibacillaceae</taxon>
        <taxon>Cohnella</taxon>
    </lineage>
</organism>
<feature type="coiled-coil region" evidence="1">
    <location>
        <begin position="547"/>
        <end position="574"/>
    </location>
</feature>
<gene>
    <name evidence="3" type="ORF">ACFO1S_11725</name>
</gene>
<feature type="coiled-coil region" evidence="1">
    <location>
        <begin position="740"/>
        <end position="774"/>
    </location>
</feature>
<comment type="caution">
    <text evidence="3">The sequence shown here is derived from an EMBL/GenBank/DDBJ whole genome shotgun (WGS) entry which is preliminary data.</text>
</comment>